<evidence type="ECO:0000313" key="3">
    <source>
        <dbReference type="Proteomes" id="UP001157915"/>
    </source>
</evidence>
<feature type="domain" description="Cyclic nucleotide-binding" evidence="1">
    <location>
        <begin position="11"/>
        <end position="113"/>
    </location>
</feature>
<dbReference type="InterPro" id="IPR000595">
    <property type="entry name" value="cNMP-bd_dom"/>
</dbReference>
<comment type="caution">
    <text evidence="2">The sequence shown here is derived from an EMBL/GenBank/DDBJ whole genome shotgun (WGS) entry which is preliminary data.</text>
</comment>
<organism evidence="2 3">
    <name type="scientific">Algoriphagus winogradskyi</name>
    <dbReference type="NCBI Taxonomy" id="237017"/>
    <lineage>
        <taxon>Bacteria</taxon>
        <taxon>Pseudomonadati</taxon>
        <taxon>Bacteroidota</taxon>
        <taxon>Cytophagia</taxon>
        <taxon>Cytophagales</taxon>
        <taxon>Cyclobacteriaceae</taxon>
        <taxon>Algoriphagus</taxon>
    </lineage>
</organism>
<dbReference type="EMBL" id="FXUA01000003">
    <property type="protein sequence ID" value="SMP20815.1"/>
    <property type="molecule type" value="Genomic_DNA"/>
</dbReference>
<dbReference type="Proteomes" id="UP001157915">
    <property type="component" value="Unassembled WGS sequence"/>
</dbReference>
<reference evidence="2 3" key="1">
    <citation type="submission" date="2017-05" db="EMBL/GenBank/DDBJ databases">
        <authorList>
            <person name="Varghese N."/>
            <person name="Submissions S."/>
        </authorList>
    </citation>
    <scope>NUCLEOTIDE SEQUENCE [LARGE SCALE GENOMIC DNA]</scope>
    <source>
        <strain evidence="2 3">DSM 15360</strain>
    </source>
</reference>
<evidence type="ECO:0000259" key="1">
    <source>
        <dbReference type="PROSITE" id="PS50042"/>
    </source>
</evidence>
<dbReference type="SUPFAM" id="SSF51206">
    <property type="entry name" value="cAMP-binding domain-like"/>
    <property type="match status" value="1"/>
</dbReference>
<dbReference type="Pfam" id="PF00027">
    <property type="entry name" value="cNMP_binding"/>
    <property type="match status" value="1"/>
</dbReference>
<protein>
    <submittedName>
        <fullName evidence="2">cAMP-binding domain of CRP or a regulatory subunit of cAMP-dependent protein kinases</fullName>
    </submittedName>
</protein>
<keyword evidence="3" id="KW-1185">Reference proteome</keyword>
<dbReference type="InterPro" id="IPR018490">
    <property type="entry name" value="cNMP-bd_dom_sf"/>
</dbReference>
<dbReference type="Gene3D" id="2.60.120.10">
    <property type="entry name" value="Jelly Rolls"/>
    <property type="match status" value="1"/>
</dbReference>
<gene>
    <name evidence="2" type="ORF">SAMN06265367_103198</name>
</gene>
<accession>A0ABY1NXC3</accession>
<dbReference type="InterPro" id="IPR014710">
    <property type="entry name" value="RmlC-like_jellyroll"/>
</dbReference>
<proteinExistence type="predicted"/>
<name>A0ABY1NXC3_9BACT</name>
<dbReference type="RefSeq" id="WP_283412727.1">
    <property type="nucleotide sequence ID" value="NZ_FXUA01000003.1"/>
</dbReference>
<dbReference type="CDD" id="cd00038">
    <property type="entry name" value="CAP_ED"/>
    <property type="match status" value="1"/>
</dbReference>
<dbReference type="PROSITE" id="PS50042">
    <property type="entry name" value="CNMP_BINDING_3"/>
    <property type="match status" value="1"/>
</dbReference>
<sequence>MTALEQNITNYFGVMSQDSLQVITSRFHSETLKKGDYFLKAGKPCNKLSFIKSGLLRVYKQTEDKEVTQWISTPGYFLTDLSSLLFESPARWNIEALTDAELFTISGADYKSIGTIVPNWHELEKLFIAKCFTFLEDRVFTHLSMTAEERYLHFFEYNKELFNQVPLQYIASMLGMTPETFSRIRNKQLSSTS</sequence>
<evidence type="ECO:0000313" key="2">
    <source>
        <dbReference type="EMBL" id="SMP20815.1"/>
    </source>
</evidence>